<accession>A0ACC2QM09</accession>
<name>A0ACC2QM09_9NEOP</name>
<gene>
    <name evidence="1" type="ORF">PYW08_006028</name>
</gene>
<evidence type="ECO:0000313" key="2">
    <source>
        <dbReference type="Proteomes" id="UP001231649"/>
    </source>
</evidence>
<sequence>MNPESTRATGTKSEVSGESSERALASITVASRIPEFWTDQTRLWFVQFEAAVENQRLSDAAKQNLVVTKLSKDAIQQVSDLLLAPPENRKYQTLKERLLQVFEESETKKLQKLLREMDLGEQKPSQLLRRMRDLAGGKMPNDTLKLMWQSHLPTADRAILTVTDSENLDTLAVIADKVLENTGTNDAQIAVVNAAATAAPAGTAGSAGRPSEESEIRKIRAEVARISVRLQQLERGRPRERRDTDRRPRSVSKSSSTPGKRKTANWLCFYHFRYRENATKCVKPCNWSGEQQKSTGN</sequence>
<dbReference type="EMBL" id="CM056795">
    <property type="protein sequence ID" value="KAJ8720563.1"/>
    <property type="molecule type" value="Genomic_DNA"/>
</dbReference>
<protein>
    <submittedName>
        <fullName evidence="1">Uncharacterized protein</fullName>
    </submittedName>
</protein>
<organism evidence="1 2">
    <name type="scientific">Mythimna loreyi</name>
    <dbReference type="NCBI Taxonomy" id="667449"/>
    <lineage>
        <taxon>Eukaryota</taxon>
        <taxon>Metazoa</taxon>
        <taxon>Ecdysozoa</taxon>
        <taxon>Arthropoda</taxon>
        <taxon>Hexapoda</taxon>
        <taxon>Insecta</taxon>
        <taxon>Pterygota</taxon>
        <taxon>Neoptera</taxon>
        <taxon>Endopterygota</taxon>
        <taxon>Lepidoptera</taxon>
        <taxon>Glossata</taxon>
        <taxon>Ditrysia</taxon>
        <taxon>Noctuoidea</taxon>
        <taxon>Noctuidae</taxon>
        <taxon>Noctuinae</taxon>
        <taxon>Hadenini</taxon>
        <taxon>Mythimna</taxon>
    </lineage>
</organism>
<keyword evidence="2" id="KW-1185">Reference proteome</keyword>
<evidence type="ECO:0000313" key="1">
    <source>
        <dbReference type="EMBL" id="KAJ8720563.1"/>
    </source>
</evidence>
<proteinExistence type="predicted"/>
<dbReference type="Proteomes" id="UP001231649">
    <property type="component" value="Chromosome 19"/>
</dbReference>
<comment type="caution">
    <text evidence="1">The sequence shown here is derived from an EMBL/GenBank/DDBJ whole genome shotgun (WGS) entry which is preliminary data.</text>
</comment>
<reference evidence="1" key="1">
    <citation type="submission" date="2023-03" db="EMBL/GenBank/DDBJ databases">
        <title>Chromosome-level genomes of two armyworms, Mythimna separata and Mythimna loreyi, provide insights into the biosynthesis and reception of sex pheromones.</title>
        <authorList>
            <person name="Zhao H."/>
        </authorList>
    </citation>
    <scope>NUCLEOTIDE SEQUENCE</scope>
    <source>
        <strain evidence="1">BeijingLab</strain>
    </source>
</reference>